<organism evidence="1 2">
    <name type="scientific">Candolleomyces aberdarensis</name>
    <dbReference type="NCBI Taxonomy" id="2316362"/>
    <lineage>
        <taxon>Eukaryota</taxon>
        <taxon>Fungi</taxon>
        <taxon>Dikarya</taxon>
        <taxon>Basidiomycota</taxon>
        <taxon>Agaricomycotina</taxon>
        <taxon>Agaricomycetes</taxon>
        <taxon>Agaricomycetidae</taxon>
        <taxon>Agaricales</taxon>
        <taxon>Agaricineae</taxon>
        <taxon>Psathyrellaceae</taxon>
        <taxon>Candolleomyces</taxon>
    </lineage>
</organism>
<proteinExistence type="predicted"/>
<dbReference type="Proteomes" id="UP000290288">
    <property type="component" value="Unassembled WGS sequence"/>
</dbReference>
<dbReference type="OrthoDB" id="10369873at2759"/>
<dbReference type="STRING" id="2316362.A0A4Q2DDZ1"/>
<dbReference type="EMBL" id="SDEE01000394">
    <property type="protein sequence ID" value="RXW16864.1"/>
    <property type="molecule type" value="Genomic_DNA"/>
</dbReference>
<accession>A0A4Q2DDZ1</accession>
<evidence type="ECO:0000313" key="1">
    <source>
        <dbReference type="EMBL" id="RXW16864.1"/>
    </source>
</evidence>
<protein>
    <recommendedName>
        <fullName evidence="3">F-box domain-containing protein</fullName>
    </recommendedName>
</protein>
<comment type="caution">
    <text evidence="1">The sequence shown here is derived from an EMBL/GenBank/DDBJ whole genome shotgun (WGS) entry which is preliminary data.</text>
</comment>
<sequence length="915" mass="103325">MNHPGALQTSNVINGLLKNNEPPSDEERVGILSMLQDLKAQLERPQGNANKVQSLQANNTYRSILSVLSFVRCIPIEVWQRVFEFVVFDPTMKDCDPLRMLSSVSRRWEAAASTHQILWSILPPVSLLDTASPIVPSQHNAVLSRLQLFLSRSGSNHIDFQCFYSSSEDVWGMNRTVILDILNIFVEVSHRWKEAVLHIPAEIVEEALAPLRAHDRLPHLEKLQLELSVWAFDKERLRQPSRVVRVDYFHNAPNLRHVTVNTSVISVPVFPIHVLEDNNTIFDFHLPWSQIEIYKSRIATDGRDGNCCQLIPDTDTGREPRERLREVVYHVRNGNLPVPNRVSPIILPSLVKLALRMGNTYPGDILIRHLSRLDEKVGPRSADQLRELLFLCPNLEHLDVRALQDQELQVLRRNATPPGLLPNLKVLTLRWPAEYTYHESYMPAIRGWKPPIVKPSTLWDVVQSRLSTPAQQRPQLQEVRLLGSSPSSEEYEVLNAQMNLLIGDNALPFPAGSWAASSTLDYEGLSQLRSALQKKFKPIGGKYQTGAHVNLMLHWEMDGIMGKLEELDLEGCKGVILARMGVLYHLDEIARTEEEVIPGDWIYSFRSRAANLLAKWKPIILPQFQGLPYRWCYVPLGSARLQCQPIPDRNSGYFWLKDFLLRLISSPFLPMQPKTLRGGMQLDILSIKHTKKFLYAPNAGYRDITMDNFEFSSNTVELYLVNIGPPNATNSRATIWALALVDEVDRTNGVLVSVVPRPSPSVRDAMEPVLEDPQKFSLPSLAKSGESPWRAAGKFTTSSSGSGTTDYTNLNYPLGWVLLSYCYIGRDPHLGPAVSQDIIGKCIGKAVSANAYWKLTDKYPTTGCSEYVEWLGEVTQDWAIRACRNVEECLKMATAKKDLTRDGMAKEMDAAMAKN</sequence>
<name>A0A4Q2DDZ1_9AGAR</name>
<gene>
    <name evidence="1" type="ORF">EST38_g8996</name>
</gene>
<reference evidence="1 2" key="1">
    <citation type="submission" date="2019-01" db="EMBL/GenBank/DDBJ databases">
        <title>Draft genome sequence of Psathyrella aberdarensis IHI B618.</title>
        <authorList>
            <person name="Buettner E."/>
            <person name="Kellner H."/>
        </authorList>
    </citation>
    <scope>NUCLEOTIDE SEQUENCE [LARGE SCALE GENOMIC DNA]</scope>
    <source>
        <strain evidence="1 2">IHI B618</strain>
    </source>
</reference>
<evidence type="ECO:0008006" key="3">
    <source>
        <dbReference type="Google" id="ProtNLM"/>
    </source>
</evidence>
<evidence type="ECO:0000313" key="2">
    <source>
        <dbReference type="Proteomes" id="UP000290288"/>
    </source>
</evidence>
<keyword evidence="2" id="KW-1185">Reference proteome</keyword>
<dbReference type="AlphaFoldDB" id="A0A4Q2DDZ1"/>